<dbReference type="PANTHER" id="PTHR30632">
    <property type="entry name" value="MOLYBDATE-BINDING PERIPLASMIC PROTEIN"/>
    <property type="match status" value="1"/>
</dbReference>
<dbReference type="PANTHER" id="PTHR30632:SF0">
    <property type="entry name" value="SULFATE-BINDING PROTEIN"/>
    <property type="match status" value="1"/>
</dbReference>
<protein>
    <submittedName>
        <fullName evidence="1">Substrate-binding domain-containing protein</fullName>
    </submittedName>
</protein>
<dbReference type="Proteomes" id="UP000686327">
    <property type="component" value="Unassembled WGS sequence"/>
</dbReference>
<dbReference type="Pfam" id="PF13531">
    <property type="entry name" value="SBP_bac_11"/>
    <property type="match status" value="1"/>
</dbReference>
<evidence type="ECO:0000313" key="2">
    <source>
        <dbReference type="Proteomes" id="UP000686327"/>
    </source>
</evidence>
<dbReference type="InterPro" id="IPR050682">
    <property type="entry name" value="ModA/WtpA"/>
</dbReference>
<reference evidence="1 2" key="1">
    <citation type="submission" date="2021-04" db="EMBL/GenBank/DDBJ databases">
        <authorList>
            <person name="Seiffert S.N."/>
        </authorList>
    </citation>
    <scope>NUCLEOTIDE SEQUENCE [LARGE SCALE GENOMIC DNA]</scope>
    <source>
        <strain evidence="1 2">1</strain>
    </source>
</reference>
<gene>
    <name evidence="1" type="ORF">KC222_06925</name>
</gene>
<dbReference type="RefSeq" id="WP_216375164.1">
    <property type="nucleotide sequence ID" value="NZ_JAGRYT010000042.1"/>
</dbReference>
<evidence type="ECO:0000313" key="1">
    <source>
        <dbReference type="EMBL" id="MBU4681739.1"/>
    </source>
</evidence>
<accession>A0ABS6DEW2</accession>
<dbReference type="EMBL" id="JAGRYU010000010">
    <property type="protein sequence ID" value="MBU4681739.1"/>
    <property type="molecule type" value="Genomic_DNA"/>
</dbReference>
<keyword evidence="2" id="KW-1185">Reference proteome</keyword>
<organism evidence="1 2">
    <name type="scientific">Cedecea davisae</name>
    <dbReference type="NCBI Taxonomy" id="158484"/>
    <lineage>
        <taxon>Bacteria</taxon>
        <taxon>Pseudomonadati</taxon>
        <taxon>Pseudomonadota</taxon>
        <taxon>Gammaproteobacteria</taxon>
        <taxon>Enterobacterales</taxon>
        <taxon>Enterobacteriaceae</taxon>
        <taxon>Cedecea</taxon>
    </lineage>
</organism>
<proteinExistence type="predicted"/>
<name>A0ABS6DEW2_9ENTR</name>
<comment type="caution">
    <text evidence="1">The sequence shown here is derived from an EMBL/GenBank/DDBJ whole genome shotgun (WGS) entry which is preliminary data.</text>
</comment>
<reference evidence="2" key="2">
    <citation type="submission" date="2023-07" db="EMBL/GenBank/DDBJ databases">
        <title>Cedecea davisae an AmpC producer and its therapeutic implications.</title>
        <authorList>
            <person name="Notter J."/>
        </authorList>
    </citation>
    <scope>NUCLEOTIDE SEQUENCE [LARGE SCALE GENOMIC DNA]</scope>
    <source>
        <strain evidence="2">1</strain>
    </source>
</reference>
<sequence length="234" mass="25336">MDLQVLAAGSLRLAWQPLMAQFCRETGIHVDTRFAPAGMLRKRIEAGEYCSLFASANMAHPQALLEQGIASAVQRFAGNTLCVTAAVQVVEEQSDWLSLLANPALRIATSTPGSDPSGDYTWQLFDGLQSRFGVELHHRAMPLVGGPDSKPVPQGELAAAWLIGSGQADLFIGYRSYAGALKQHKALRVFEIPQPYNIEANYGVALCYERARPLWAFLGSDSARGILLQSGFSA</sequence>